<protein>
    <submittedName>
        <fullName evidence="2">Uncharacterized protein</fullName>
    </submittedName>
</protein>
<feature type="region of interest" description="Disordered" evidence="1">
    <location>
        <begin position="278"/>
        <end position="302"/>
    </location>
</feature>
<dbReference type="EMBL" id="AGNL01044953">
    <property type="protein sequence ID" value="EJK49294.1"/>
    <property type="molecule type" value="Genomic_DNA"/>
</dbReference>
<feature type="region of interest" description="Disordered" evidence="1">
    <location>
        <begin position="226"/>
        <end position="254"/>
    </location>
</feature>
<accession>K0RAI3</accession>
<evidence type="ECO:0000313" key="3">
    <source>
        <dbReference type="Proteomes" id="UP000266841"/>
    </source>
</evidence>
<name>K0RAI3_THAOC</name>
<proteinExistence type="predicted"/>
<evidence type="ECO:0000313" key="2">
    <source>
        <dbReference type="EMBL" id="EJK49294.1"/>
    </source>
</evidence>
<dbReference type="AlphaFoldDB" id="K0RAI3"/>
<feature type="compositionally biased region" description="Polar residues" evidence="1">
    <location>
        <begin position="401"/>
        <end position="426"/>
    </location>
</feature>
<feature type="region of interest" description="Disordered" evidence="1">
    <location>
        <begin position="1"/>
        <end position="31"/>
    </location>
</feature>
<gene>
    <name evidence="2" type="ORF">THAOC_31852</name>
</gene>
<feature type="compositionally biased region" description="Polar residues" evidence="1">
    <location>
        <begin position="286"/>
        <end position="302"/>
    </location>
</feature>
<sequence>MKMKRKSKKKPTDEKILTEEEERQEHELRMKIKQSLNTQQVLRNEVEETEQHRIQLGQQRTDGIFKTAGHFGNGMLGRHPATMNASGVAGNNSQLQHQYDSRLPQHQNPSSIQEQMQEMQIRLEFQRQRLEEQIQIKRHLHQHQQMALMDRCHDTAQHFAYVEQSQSHQQPQSERQDQVNPYGCQLGAGFYQDNYQRQQMHKYLQTAHDQDLPHQNTAVTDQYHSYQTSLGDESRQSRRSIAGLDPSDSWLRSENGTSRCEMGFYDVGNMSASFSSAMGDDGEPFRSNSDSSIDTPVARNESQSIEAALKTAAAAAAVTELNPIKENEESTEEASNFSSLGQSSMTKGSLALSLLDDNDFLNVVENLTSTDSATNDALQTIDSMKMSLDSQTMRNLNVSMGDATQNERSSPSGDGTKRLSGSSKGSTGDLPKQQRSNRGSTRGREGVSSGGGKSSMMSDISQWCGSDNPFDAAASVDEVSASNGAGKCQGLELSDGARAQQANQSSSSQGSSHFGSSIQSISLSLMSVTTDDLTQSVQALDISDRSRSND</sequence>
<organism evidence="2 3">
    <name type="scientific">Thalassiosira oceanica</name>
    <name type="common">Marine diatom</name>
    <dbReference type="NCBI Taxonomy" id="159749"/>
    <lineage>
        <taxon>Eukaryota</taxon>
        <taxon>Sar</taxon>
        <taxon>Stramenopiles</taxon>
        <taxon>Ochrophyta</taxon>
        <taxon>Bacillariophyta</taxon>
        <taxon>Coscinodiscophyceae</taxon>
        <taxon>Thalassiosirophycidae</taxon>
        <taxon>Thalassiosirales</taxon>
        <taxon>Thalassiosiraceae</taxon>
        <taxon>Thalassiosira</taxon>
    </lineage>
</organism>
<feature type="compositionally biased region" description="Basic and acidic residues" evidence="1">
    <location>
        <begin position="10"/>
        <end position="30"/>
    </location>
</feature>
<evidence type="ECO:0000256" key="1">
    <source>
        <dbReference type="SAM" id="MobiDB-lite"/>
    </source>
</evidence>
<keyword evidence="3" id="KW-1185">Reference proteome</keyword>
<feature type="region of interest" description="Disordered" evidence="1">
    <location>
        <begin position="401"/>
        <end position="463"/>
    </location>
</feature>
<feature type="compositionally biased region" description="Low complexity" evidence="1">
    <location>
        <begin position="505"/>
        <end position="516"/>
    </location>
</feature>
<dbReference type="Proteomes" id="UP000266841">
    <property type="component" value="Unassembled WGS sequence"/>
</dbReference>
<feature type="region of interest" description="Disordered" evidence="1">
    <location>
        <begin position="321"/>
        <end position="343"/>
    </location>
</feature>
<dbReference type="eggNOG" id="ENOG502QZDP">
    <property type="taxonomic scope" value="Eukaryota"/>
</dbReference>
<feature type="region of interest" description="Disordered" evidence="1">
    <location>
        <begin position="479"/>
        <end position="516"/>
    </location>
</feature>
<feature type="compositionally biased region" description="Polar residues" evidence="1">
    <location>
        <begin position="333"/>
        <end position="343"/>
    </location>
</feature>
<reference evidence="2 3" key="1">
    <citation type="journal article" date="2012" name="Genome Biol.">
        <title>Genome and low-iron response of an oceanic diatom adapted to chronic iron limitation.</title>
        <authorList>
            <person name="Lommer M."/>
            <person name="Specht M."/>
            <person name="Roy A.S."/>
            <person name="Kraemer L."/>
            <person name="Andreson R."/>
            <person name="Gutowska M.A."/>
            <person name="Wolf J."/>
            <person name="Bergner S.V."/>
            <person name="Schilhabel M.B."/>
            <person name="Klostermeier U.C."/>
            <person name="Beiko R.G."/>
            <person name="Rosenstiel P."/>
            <person name="Hippler M."/>
            <person name="Laroche J."/>
        </authorList>
    </citation>
    <scope>NUCLEOTIDE SEQUENCE [LARGE SCALE GENOMIC DNA]</scope>
    <source>
        <strain evidence="2 3">CCMP1005</strain>
    </source>
</reference>
<comment type="caution">
    <text evidence="2">The sequence shown here is derived from an EMBL/GenBank/DDBJ whole genome shotgun (WGS) entry which is preliminary data.</text>
</comment>